<name>A0A8J2SI15_9STRA</name>
<feature type="signal peptide" evidence="1">
    <location>
        <begin position="1"/>
        <end position="16"/>
    </location>
</feature>
<reference evidence="2" key="1">
    <citation type="submission" date="2021-11" db="EMBL/GenBank/DDBJ databases">
        <authorList>
            <consortium name="Genoscope - CEA"/>
            <person name="William W."/>
        </authorList>
    </citation>
    <scope>NUCLEOTIDE SEQUENCE</scope>
</reference>
<evidence type="ECO:0000256" key="1">
    <source>
        <dbReference type="SAM" id="SignalP"/>
    </source>
</evidence>
<accession>A0A8J2SI15</accession>
<evidence type="ECO:0008006" key="4">
    <source>
        <dbReference type="Google" id="ProtNLM"/>
    </source>
</evidence>
<dbReference type="EMBL" id="CAKKNE010000003">
    <property type="protein sequence ID" value="CAH0370833.1"/>
    <property type="molecule type" value="Genomic_DNA"/>
</dbReference>
<dbReference type="SUPFAM" id="SSF52540">
    <property type="entry name" value="P-loop containing nucleoside triphosphate hydrolases"/>
    <property type="match status" value="1"/>
</dbReference>
<evidence type="ECO:0000313" key="2">
    <source>
        <dbReference type="EMBL" id="CAH0370833.1"/>
    </source>
</evidence>
<keyword evidence="1" id="KW-0732">Signal</keyword>
<evidence type="ECO:0000313" key="3">
    <source>
        <dbReference type="Proteomes" id="UP000789595"/>
    </source>
</evidence>
<proteinExistence type="predicted"/>
<dbReference type="InterPro" id="IPR040632">
    <property type="entry name" value="Sulfotransfer_4"/>
</dbReference>
<dbReference type="Gene3D" id="3.40.50.300">
    <property type="entry name" value="P-loop containing nucleotide triphosphate hydrolases"/>
    <property type="match status" value="1"/>
</dbReference>
<gene>
    <name evidence="2" type="ORF">PECAL_3P07440</name>
</gene>
<dbReference type="Proteomes" id="UP000789595">
    <property type="component" value="Unassembled WGS sequence"/>
</dbReference>
<dbReference type="Pfam" id="PF17784">
    <property type="entry name" value="Sulfotransfer_4"/>
    <property type="match status" value="1"/>
</dbReference>
<sequence>MRALLVVMAGAAAAHCPPVIGTGLPKAGTRSLAHYMQQALGYETYKFAGGLDFERDFIPLVVEGRRSDSVVLKNKTFYDDYPWYAAPCAFAKTTTARFVVMERNCSAWAASAIHQLFCRWLRGGCVSGGFNASTTRFGYQVTFHHFERLASGLIDDACRSQRDVCGGDTRLVPRFVAACEAHSRLVRDCVPPSRLFAARLDVSFNRTGLEGLGHFLECQYKKPPDESWGVFGQRGVT</sequence>
<comment type="caution">
    <text evidence="2">The sequence shown here is derived from an EMBL/GenBank/DDBJ whole genome shotgun (WGS) entry which is preliminary data.</text>
</comment>
<organism evidence="2 3">
    <name type="scientific">Pelagomonas calceolata</name>
    <dbReference type="NCBI Taxonomy" id="35677"/>
    <lineage>
        <taxon>Eukaryota</taxon>
        <taxon>Sar</taxon>
        <taxon>Stramenopiles</taxon>
        <taxon>Ochrophyta</taxon>
        <taxon>Pelagophyceae</taxon>
        <taxon>Pelagomonadales</taxon>
        <taxon>Pelagomonadaceae</taxon>
        <taxon>Pelagomonas</taxon>
    </lineage>
</organism>
<feature type="chain" id="PRO_5035182510" description="Sulfotransferase domain-containing protein" evidence="1">
    <location>
        <begin position="17"/>
        <end position="237"/>
    </location>
</feature>
<keyword evidence="3" id="KW-1185">Reference proteome</keyword>
<protein>
    <recommendedName>
        <fullName evidence="4">Sulfotransferase domain-containing protein</fullName>
    </recommendedName>
</protein>
<dbReference type="InterPro" id="IPR027417">
    <property type="entry name" value="P-loop_NTPase"/>
</dbReference>
<dbReference type="AlphaFoldDB" id="A0A8J2SI15"/>
<dbReference type="OrthoDB" id="408152at2759"/>